<feature type="compositionally biased region" description="Polar residues" evidence="12">
    <location>
        <begin position="72"/>
        <end position="90"/>
    </location>
</feature>
<evidence type="ECO:0000256" key="11">
    <source>
        <dbReference type="ARBA" id="ARBA00023230"/>
    </source>
</evidence>
<dbReference type="EMBL" id="VWZG01006971">
    <property type="protein sequence ID" value="NXG19993.1"/>
    <property type="molecule type" value="Genomic_DNA"/>
</dbReference>
<dbReference type="GO" id="GO:1990622">
    <property type="term" value="C:CHOP-ATF3 complex"/>
    <property type="evidence" value="ECO:0007669"/>
    <property type="project" value="TreeGrafter"/>
</dbReference>
<evidence type="ECO:0000256" key="6">
    <source>
        <dbReference type="ARBA" id="ARBA00022843"/>
    </source>
</evidence>
<evidence type="ECO:0000256" key="4">
    <source>
        <dbReference type="ARBA" id="ARBA00022491"/>
    </source>
</evidence>
<keyword evidence="11" id="KW-0834">Unfolded protein response</keyword>
<dbReference type="GO" id="GO:0006983">
    <property type="term" value="P:ER overload response"/>
    <property type="evidence" value="ECO:0007669"/>
    <property type="project" value="TreeGrafter"/>
</dbReference>
<feature type="non-terminal residue" evidence="13">
    <location>
        <position position="1"/>
    </location>
</feature>
<dbReference type="GO" id="GO:0070059">
    <property type="term" value="P:intrinsic apoptotic signaling pathway in response to endoplasmic reticulum stress"/>
    <property type="evidence" value="ECO:0007669"/>
    <property type="project" value="TreeGrafter"/>
</dbReference>
<dbReference type="GO" id="GO:1990617">
    <property type="term" value="C:CHOP-ATF4 complex"/>
    <property type="evidence" value="ECO:0007669"/>
    <property type="project" value="TreeGrafter"/>
</dbReference>
<sequence length="124" mass="13111">PPQPVPTWPCPQVPSPGGCGLDAALAEELLQLLGPEGSGPPGATPTGSPPGRAGPTEEEEEEEAAQRKQRGGSRTLNGQQAGQQRVQELTEQNEQLRAEIRRLSAEVQRARAALIARIVGGHRQ</sequence>
<keyword evidence="14" id="KW-1185">Reference proteome</keyword>
<reference evidence="13 14" key="1">
    <citation type="submission" date="2019-09" db="EMBL/GenBank/DDBJ databases">
        <title>Bird 10,000 Genomes (B10K) Project - Family phase.</title>
        <authorList>
            <person name="Zhang G."/>
        </authorList>
    </citation>
    <scope>NUCLEOTIDE SEQUENCE [LARGE SCALE GENOMIC DNA]</scope>
    <source>
        <strain evidence="13">B10K-DU-001-02</strain>
        <tissue evidence="13">Muscle</tissue>
    </source>
</reference>
<evidence type="ECO:0000256" key="9">
    <source>
        <dbReference type="ARBA" id="ARBA00023159"/>
    </source>
</evidence>
<evidence type="ECO:0000256" key="3">
    <source>
        <dbReference type="ARBA" id="ARBA00022490"/>
    </source>
</evidence>
<evidence type="ECO:0000256" key="1">
    <source>
        <dbReference type="ARBA" id="ARBA00004496"/>
    </source>
</evidence>
<dbReference type="GO" id="GO:0000978">
    <property type="term" value="F:RNA polymerase II cis-regulatory region sequence-specific DNA binding"/>
    <property type="evidence" value="ECO:0007669"/>
    <property type="project" value="TreeGrafter"/>
</dbReference>
<keyword evidence="9" id="KW-0010">Activator</keyword>
<comment type="caution">
    <text evidence="13">The sequence shown here is derived from an EMBL/GenBank/DDBJ whole genome shotgun (WGS) entry which is preliminary data.</text>
</comment>
<keyword evidence="7" id="KW-0805">Transcription regulation</keyword>
<feature type="non-terminal residue" evidence="13">
    <location>
        <position position="124"/>
    </location>
</feature>
<dbReference type="GO" id="GO:0006986">
    <property type="term" value="P:response to unfolded protein"/>
    <property type="evidence" value="ECO:0007669"/>
    <property type="project" value="UniProtKB-KW"/>
</dbReference>
<evidence type="ECO:0000256" key="2">
    <source>
        <dbReference type="ARBA" id="ARBA00007163"/>
    </source>
</evidence>
<evidence type="ECO:0000256" key="12">
    <source>
        <dbReference type="SAM" id="MobiDB-lite"/>
    </source>
</evidence>
<proteinExistence type="inferred from homology"/>
<dbReference type="Proteomes" id="UP000591535">
    <property type="component" value="Unassembled WGS sequence"/>
</dbReference>
<dbReference type="InterPro" id="IPR016670">
    <property type="entry name" value="DNA_damage_induc_transcript_3"/>
</dbReference>
<dbReference type="PANTHER" id="PTHR16833">
    <property type="entry name" value="DNA DAMAGE-INDUCIBLE TRANSCRIPT 3 DDIT3"/>
    <property type="match status" value="1"/>
</dbReference>
<dbReference type="GO" id="GO:0000122">
    <property type="term" value="P:negative regulation of transcription by RNA polymerase II"/>
    <property type="evidence" value="ECO:0007669"/>
    <property type="project" value="TreeGrafter"/>
</dbReference>
<dbReference type="Gene3D" id="1.20.5.170">
    <property type="match status" value="1"/>
</dbReference>
<dbReference type="GO" id="GO:0001228">
    <property type="term" value="F:DNA-binding transcription activator activity, RNA polymerase II-specific"/>
    <property type="evidence" value="ECO:0007669"/>
    <property type="project" value="TreeGrafter"/>
</dbReference>
<keyword evidence="3" id="KW-0963">Cytoplasm</keyword>
<dbReference type="GO" id="GO:0005737">
    <property type="term" value="C:cytoplasm"/>
    <property type="evidence" value="ECO:0007669"/>
    <property type="project" value="UniProtKB-SubCell"/>
</dbReference>
<evidence type="ECO:0000256" key="10">
    <source>
        <dbReference type="ARBA" id="ARBA00023163"/>
    </source>
</evidence>
<dbReference type="AlphaFoldDB" id="A0A7K8ZX46"/>
<dbReference type="PANTHER" id="PTHR16833:SF0">
    <property type="entry name" value="DNA DAMAGE-INDUCIBLE TRANSCRIPT 3 PROTEIN"/>
    <property type="match status" value="1"/>
</dbReference>
<dbReference type="GO" id="GO:0046982">
    <property type="term" value="F:protein heterodimerization activity"/>
    <property type="evidence" value="ECO:0007669"/>
    <property type="project" value="TreeGrafter"/>
</dbReference>
<evidence type="ECO:0000313" key="13">
    <source>
        <dbReference type="EMBL" id="NXG19993.1"/>
    </source>
</evidence>
<feature type="compositionally biased region" description="Low complexity" evidence="12">
    <location>
        <begin position="44"/>
        <end position="54"/>
    </location>
</feature>
<keyword evidence="10" id="KW-0804">Transcription</keyword>
<evidence type="ECO:0000256" key="8">
    <source>
        <dbReference type="ARBA" id="ARBA00023125"/>
    </source>
</evidence>
<feature type="region of interest" description="Disordered" evidence="12">
    <location>
        <begin position="1"/>
        <end position="21"/>
    </location>
</feature>
<comment type="similarity">
    <text evidence="2">Belongs to the bZIP family.</text>
</comment>
<organism evidence="13 14">
    <name type="scientific">Grallaria varia</name>
    <name type="common">variegated antpitta</name>
    <dbReference type="NCBI Taxonomy" id="117165"/>
    <lineage>
        <taxon>Eukaryota</taxon>
        <taxon>Metazoa</taxon>
        <taxon>Chordata</taxon>
        <taxon>Craniata</taxon>
        <taxon>Vertebrata</taxon>
        <taxon>Euteleostomi</taxon>
        <taxon>Archelosauria</taxon>
        <taxon>Archosauria</taxon>
        <taxon>Dinosauria</taxon>
        <taxon>Saurischia</taxon>
        <taxon>Theropoda</taxon>
        <taxon>Coelurosauria</taxon>
        <taxon>Aves</taxon>
        <taxon>Neognathae</taxon>
        <taxon>Neoaves</taxon>
        <taxon>Telluraves</taxon>
        <taxon>Australaves</taxon>
        <taxon>Passeriformes</taxon>
        <taxon>Formicariidae</taxon>
        <taxon>Grallaria</taxon>
    </lineage>
</organism>
<evidence type="ECO:0000313" key="14">
    <source>
        <dbReference type="Proteomes" id="UP000591535"/>
    </source>
</evidence>
<keyword evidence="5" id="KW-0597">Phosphoprotein</keyword>
<evidence type="ECO:0000256" key="5">
    <source>
        <dbReference type="ARBA" id="ARBA00022553"/>
    </source>
</evidence>
<name>A0A7K8ZX46_9PASS</name>
<feature type="compositionally biased region" description="Pro residues" evidence="12">
    <location>
        <begin position="1"/>
        <end position="14"/>
    </location>
</feature>
<feature type="region of interest" description="Disordered" evidence="12">
    <location>
        <begin position="33"/>
        <end position="90"/>
    </location>
</feature>
<comment type="subcellular location">
    <subcellularLocation>
        <location evidence="1">Cytoplasm</location>
    </subcellularLocation>
</comment>
<protein>
    <submittedName>
        <fullName evidence="13">DDIT3 protein</fullName>
    </submittedName>
</protein>
<keyword evidence="4" id="KW-0678">Repressor</keyword>
<evidence type="ECO:0000256" key="7">
    <source>
        <dbReference type="ARBA" id="ARBA00023015"/>
    </source>
</evidence>
<accession>A0A7K8ZX46</accession>
<keyword evidence="6" id="KW-0832">Ubl conjugation</keyword>
<gene>
    <name evidence="13" type="primary">Ddit3</name>
    <name evidence="13" type="ORF">GRAVAR_R15486</name>
</gene>
<keyword evidence="8" id="KW-0238">DNA-binding</keyword>
<dbReference type="GO" id="GO:0036488">
    <property type="term" value="C:CHOP-C/EBP complex"/>
    <property type="evidence" value="ECO:0007669"/>
    <property type="project" value="TreeGrafter"/>
</dbReference>